<protein>
    <submittedName>
        <fullName evidence="2">Uncharacterized protein</fullName>
    </submittedName>
</protein>
<reference evidence="2 3" key="1">
    <citation type="journal article" date="2020" name="ISME J.">
        <title>Enrichment and physiological characterization of a novel comammox Nitrospira indicates ammonium inhibition of complete nitrification.</title>
        <authorList>
            <person name="Sakoula D."/>
            <person name="Koch H."/>
            <person name="Frank J."/>
            <person name="Jetten M.S.M."/>
            <person name="van Kessel M.A.H.J."/>
            <person name="Lucker S."/>
        </authorList>
    </citation>
    <scope>NUCLEOTIDE SEQUENCE [LARGE SCALE GENOMIC DNA]</scope>
    <source>
        <strain evidence="2">Comreactor17</strain>
    </source>
</reference>
<proteinExistence type="predicted"/>
<evidence type="ECO:0000313" key="2">
    <source>
        <dbReference type="EMBL" id="QPD02519.1"/>
    </source>
</evidence>
<sequence length="68" mass="7624">MNCLRCNGLTVSDDSIAVEIGSPSDFHGRRCVNCGMIVDDVIQNNRRAPKRSRRSGDPERRRYDSQAA</sequence>
<evidence type="ECO:0000313" key="3">
    <source>
        <dbReference type="Proteomes" id="UP000593737"/>
    </source>
</evidence>
<feature type="region of interest" description="Disordered" evidence="1">
    <location>
        <begin position="43"/>
        <end position="68"/>
    </location>
</feature>
<name>A0A7S8IXY2_9BACT</name>
<organism evidence="2 3">
    <name type="scientific">Candidatus Nitrospira kreftii</name>
    <dbReference type="NCBI Taxonomy" id="2652173"/>
    <lineage>
        <taxon>Bacteria</taxon>
        <taxon>Pseudomonadati</taxon>
        <taxon>Nitrospirota</taxon>
        <taxon>Nitrospiria</taxon>
        <taxon>Nitrospirales</taxon>
        <taxon>Nitrospiraceae</taxon>
        <taxon>Nitrospira</taxon>
    </lineage>
</organism>
<dbReference type="Proteomes" id="UP000593737">
    <property type="component" value="Chromosome"/>
</dbReference>
<accession>A0A7S8IXY2</accession>
<feature type="compositionally biased region" description="Basic and acidic residues" evidence="1">
    <location>
        <begin position="54"/>
        <end position="68"/>
    </location>
</feature>
<evidence type="ECO:0000256" key="1">
    <source>
        <dbReference type="SAM" id="MobiDB-lite"/>
    </source>
</evidence>
<dbReference type="EMBL" id="CP047423">
    <property type="protein sequence ID" value="QPD02519.1"/>
    <property type="molecule type" value="Genomic_DNA"/>
</dbReference>
<dbReference type="KEGG" id="nkf:Nkreftii_000293"/>
<dbReference type="AlphaFoldDB" id="A0A7S8IXY2"/>
<gene>
    <name evidence="2" type="ORF">Nkreftii_000293</name>
</gene>